<dbReference type="AlphaFoldDB" id="A0A151HGF7"/>
<reference evidence="3" key="1">
    <citation type="submission" date="2016-03" db="EMBL/GenBank/DDBJ databases">
        <authorList>
            <person name="Sibley D."/>
            <person name="Venepally P."/>
            <person name="Karamycheva S."/>
            <person name="Hadjithomas M."/>
            <person name="Khan A."/>
            <person name="Brunk B."/>
            <person name="Roos D."/>
            <person name="Caler E."/>
            <person name="Lorenzi H."/>
        </authorList>
    </citation>
    <scope>NUCLEOTIDE SEQUENCE [LARGE SCALE GENOMIC DNA]</scope>
    <source>
        <strain evidence="3">TgCatPRC2</strain>
    </source>
</reference>
<dbReference type="VEuPathDB" id="ToxoDB:TGPRC2_246210"/>
<dbReference type="Proteomes" id="UP000075225">
    <property type="component" value="Unassembled WGS sequence"/>
</dbReference>
<evidence type="ECO:0000313" key="3">
    <source>
        <dbReference type="Proteomes" id="UP000075225"/>
    </source>
</evidence>
<gene>
    <name evidence="2" type="ORF">TGPRC2_246210</name>
</gene>
<organism evidence="2 3">
    <name type="scientific">Toxoplasma gondii TgCatPRC2</name>
    <dbReference type="NCBI Taxonomy" id="1130821"/>
    <lineage>
        <taxon>Eukaryota</taxon>
        <taxon>Sar</taxon>
        <taxon>Alveolata</taxon>
        <taxon>Apicomplexa</taxon>
        <taxon>Conoidasida</taxon>
        <taxon>Coccidia</taxon>
        <taxon>Eucoccidiorida</taxon>
        <taxon>Eimeriorina</taxon>
        <taxon>Sarcocystidae</taxon>
        <taxon>Toxoplasma</taxon>
    </lineage>
</organism>
<dbReference type="EMBL" id="AHZP02001136">
    <property type="protein sequence ID" value="KYK68378.1"/>
    <property type="molecule type" value="Genomic_DNA"/>
</dbReference>
<evidence type="ECO:0000313" key="2">
    <source>
        <dbReference type="EMBL" id="KYK68378.1"/>
    </source>
</evidence>
<feature type="region of interest" description="Disordered" evidence="1">
    <location>
        <begin position="126"/>
        <end position="146"/>
    </location>
</feature>
<accession>A0A151HGF7</accession>
<protein>
    <submittedName>
        <fullName evidence="2">Uncharacterized protein</fullName>
    </submittedName>
</protein>
<evidence type="ECO:0000256" key="1">
    <source>
        <dbReference type="SAM" id="MobiDB-lite"/>
    </source>
</evidence>
<comment type="caution">
    <text evidence="2">The sequence shown here is derived from an EMBL/GenBank/DDBJ whole genome shotgun (WGS) entry which is preliminary data.</text>
</comment>
<feature type="region of interest" description="Disordered" evidence="1">
    <location>
        <begin position="1"/>
        <end position="77"/>
    </location>
</feature>
<sequence>MSQAREQEPVELTMSAEESAQRRIRPVAVEDEGRGGADNDVTPAPTTAFSSVPRVATMSHERGARPPTQTNTVQDSARLFSGGTSARLVCRLPCAFSRPFLKRNLYADICSPKFALLHHERLAHTSSHQRTNTKRQARHLLSCGTT</sequence>
<name>A0A151HGF7_TOXGO</name>
<proteinExistence type="predicted"/>